<gene>
    <name evidence="1" type="ORF">PR048_028190</name>
</gene>
<accession>A0ABQ9GIK2</accession>
<keyword evidence="2" id="KW-1185">Reference proteome</keyword>
<protein>
    <recommendedName>
        <fullName evidence="3">Secreted protein</fullName>
    </recommendedName>
</protein>
<name>A0ABQ9GIK2_9NEOP</name>
<evidence type="ECO:0008006" key="3">
    <source>
        <dbReference type="Google" id="ProtNLM"/>
    </source>
</evidence>
<organism evidence="1 2">
    <name type="scientific">Dryococelus australis</name>
    <dbReference type="NCBI Taxonomy" id="614101"/>
    <lineage>
        <taxon>Eukaryota</taxon>
        <taxon>Metazoa</taxon>
        <taxon>Ecdysozoa</taxon>
        <taxon>Arthropoda</taxon>
        <taxon>Hexapoda</taxon>
        <taxon>Insecta</taxon>
        <taxon>Pterygota</taxon>
        <taxon>Neoptera</taxon>
        <taxon>Polyneoptera</taxon>
        <taxon>Phasmatodea</taxon>
        <taxon>Verophasmatodea</taxon>
        <taxon>Anareolatae</taxon>
        <taxon>Phasmatidae</taxon>
        <taxon>Eurycanthinae</taxon>
        <taxon>Dryococelus</taxon>
    </lineage>
</organism>
<comment type="caution">
    <text evidence="1">The sequence shown here is derived from an EMBL/GenBank/DDBJ whole genome shotgun (WGS) entry which is preliminary data.</text>
</comment>
<dbReference type="EMBL" id="JARBHB010000012">
    <property type="protein sequence ID" value="KAJ8871850.1"/>
    <property type="molecule type" value="Genomic_DNA"/>
</dbReference>
<proteinExistence type="predicted"/>
<dbReference type="Proteomes" id="UP001159363">
    <property type="component" value="Chromosome 11"/>
</dbReference>
<evidence type="ECO:0000313" key="2">
    <source>
        <dbReference type="Proteomes" id="UP001159363"/>
    </source>
</evidence>
<reference evidence="1 2" key="1">
    <citation type="submission" date="2023-02" db="EMBL/GenBank/DDBJ databases">
        <title>LHISI_Scaffold_Assembly.</title>
        <authorList>
            <person name="Stuart O.P."/>
            <person name="Cleave R."/>
            <person name="Magrath M.J.L."/>
            <person name="Mikheyev A.S."/>
        </authorList>
    </citation>
    <scope>NUCLEOTIDE SEQUENCE [LARGE SCALE GENOMIC DNA]</scope>
    <source>
        <strain evidence="1">Daus_M_001</strain>
        <tissue evidence="1">Leg muscle</tissue>
    </source>
</reference>
<sequence length="251" mass="27618">MKTLAQSTSLWRAAAVAVSADYSAATHCWFTCAHPQQCSRCVFFLTNRSHLHEPGLIPGTVTPRFSHVGIVSDDAAGWLVFSGISHFPRPCIPALLHTHLTSPSSALQDLGCYEPHLMGWGLTLGLKLLCAVHSPLHHKQNASHIQEHNTQHCEGIRPRHVVVLPVGHPVPAITSCPEYYHCDRSFLPPPVGVLYGFLLYHLPPKRCAVIGCQVPPPPTTVRCVVIGRWLRGTRLAKLLQETFGDFVSPVF</sequence>
<evidence type="ECO:0000313" key="1">
    <source>
        <dbReference type="EMBL" id="KAJ8871850.1"/>
    </source>
</evidence>